<organism evidence="3 4">
    <name type="scientific">Candidatus Propionivibrio dominans</name>
    <dbReference type="NCBI Taxonomy" id="2954373"/>
    <lineage>
        <taxon>Bacteria</taxon>
        <taxon>Pseudomonadati</taxon>
        <taxon>Pseudomonadota</taxon>
        <taxon>Betaproteobacteria</taxon>
        <taxon>Rhodocyclales</taxon>
        <taxon>Rhodocyclaceae</taxon>
        <taxon>Propionivibrio</taxon>
    </lineage>
</organism>
<dbReference type="Pfam" id="PF13676">
    <property type="entry name" value="TIR_2"/>
    <property type="match status" value="1"/>
</dbReference>
<accession>A0A9D7ICV9</accession>
<comment type="caution">
    <text evidence="3">The sequence shown here is derived from an EMBL/GenBank/DDBJ whole genome shotgun (WGS) entry which is preliminary data.</text>
</comment>
<dbReference type="AlphaFoldDB" id="A0A9D7ICV9"/>
<sequence length="315" mass="34328">MQGIFISYRRLDSQSAAGRLADHLKENMHGVPLFRDVETIEPGVDFVEAIGHALQSCGILLAVIGPRWVSLQDAAGRRRLDDPNDYTRLEISTALQRNDVRVIPVLVEGAQMPGSDDLPDDLKPLARRNAIELTDKRWEYDVSQLVDTLGKALHVPLAPKPPRPEPKPPQPSPEKSSSRSWTKWAWGIGALIVIIAAYNANEDSYDPTGRVPGGDTGQRPPVAEVILSGNWQDAEGGSYRLVQQGVQVAFQGRSPHGPVAGRGMLQGNQLTLDYTLNGYPYQAVLLASPDGLNLLGQYRGANTGDSGPVHLQRAR</sequence>
<keyword evidence="3" id="KW-0675">Receptor</keyword>
<evidence type="ECO:0000313" key="4">
    <source>
        <dbReference type="Proteomes" id="UP000886602"/>
    </source>
</evidence>
<feature type="region of interest" description="Disordered" evidence="1">
    <location>
        <begin position="155"/>
        <end position="179"/>
    </location>
</feature>
<evidence type="ECO:0000259" key="2">
    <source>
        <dbReference type="PROSITE" id="PS50104"/>
    </source>
</evidence>
<evidence type="ECO:0000256" key="1">
    <source>
        <dbReference type="SAM" id="MobiDB-lite"/>
    </source>
</evidence>
<dbReference type="SUPFAM" id="SSF52200">
    <property type="entry name" value="Toll/Interleukin receptor TIR domain"/>
    <property type="match status" value="1"/>
</dbReference>
<dbReference type="EMBL" id="JADJNC010000014">
    <property type="protein sequence ID" value="MBK7423425.1"/>
    <property type="molecule type" value="Genomic_DNA"/>
</dbReference>
<name>A0A9D7ICV9_9RHOO</name>
<protein>
    <submittedName>
        <fullName evidence="3">Toll/interleukin-1 receptor domain-containing protein</fullName>
    </submittedName>
</protein>
<feature type="domain" description="TIR" evidence="2">
    <location>
        <begin position="1"/>
        <end position="153"/>
    </location>
</feature>
<dbReference type="GO" id="GO:0007165">
    <property type="term" value="P:signal transduction"/>
    <property type="evidence" value="ECO:0007669"/>
    <property type="project" value="InterPro"/>
</dbReference>
<dbReference type="PROSITE" id="PS50104">
    <property type="entry name" value="TIR"/>
    <property type="match status" value="1"/>
</dbReference>
<dbReference type="Gene3D" id="3.40.50.10140">
    <property type="entry name" value="Toll/interleukin-1 receptor homology (TIR) domain"/>
    <property type="match status" value="1"/>
</dbReference>
<gene>
    <name evidence="3" type="ORF">IPJ48_10190</name>
</gene>
<dbReference type="Proteomes" id="UP000886602">
    <property type="component" value="Unassembled WGS sequence"/>
</dbReference>
<evidence type="ECO:0000313" key="3">
    <source>
        <dbReference type="EMBL" id="MBK7423425.1"/>
    </source>
</evidence>
<dbReference type="InterPro" id="IPR000157">
    <property type="entry name" value="TIR_dom"/>
</dbReference>
<dbReference type="InterPro" id="IPR035897">
    <property type="entry name" value="Toll_tir_struct_dom_sf"/>
</dbReference>
<proteinExistence type="predicted"/>
<reference evidence="3" key="1">
    <citation type="submission" date="2020-10" db="EMBL/GenBank/DDBJ databases">
        <title>Connecting structure to function with the recovery of over 1000 high-quality activated sludge metagenome-assembled genomes encoding full-length rRNA genes using long-read sequencing.</title>
        <authorList>
            <person name="Singleton C.M."/>
            <person name="Petriglieri F."/>
            <person name="Kristensen J.M."/>
            <person name="Kirkegaard R.H."/>
            <person name="Michaelsen T.Y."/>
            <person name="Andersen M.H."/>
            <person name="Karst S.M."/>
            <person name="Dueholm M.S."/>
            <person name="Nielsen P.H."/>
            <person name="Albertsen M."/>
        </authorList>
    </citation>
    <scope>NUCLEOTIDE SEQUENCE</scope>
    <source>
        <strain evidence="3">EsbW_18-Q3-R4-48_MAXAC.044</strain>
    </source>
</reference>